<dbReference type="Gene3D" id="2.40.10.10">
    <property type="entry name" value="Trypsin-like serine proteases"/>
    <property type="match status" value="2"/>
</dbReference>
<sequence>MKSHRNPPTRLSRKLAVLGGVALLCTAALAVAGETVIRTPHGDIAAIDAPKSQQLNARTAAAHPFASARQRAAVQPMVWVDRDAKVAPAAQAELADTLVRTAGSAPGGNAPAFGNYLARNHFRATWDKLEALDARQPAAPISALGGEKDGAHYAYSRFPGNYYTSQWKAAPWNKIGKLYFTKPDGSGSYCTAQVSSGNSVLTTAAHCVYTFGAGFNSNFLFVPAERYGEAPYGKFGWSTARVPTNWITYGTRRWDVAVIKLTGEQTSGLPVINYVGWLGRAWNQPYSLYTYSHGYASNLSTQYTNICAGQTYDSPTEGTNVVVQGCDMTYGASGGAWLINYTPNSSAGNQVNSVVSGPHIGAFGTAWVGARFNDDNIVALCTAIGC</sequence>
<dbReference type="Proteomes" id="UP000829194">
    <property type="component" value="Chromosome"/>
</dbReference>
<gene>
    <name evidence="3" type="ORF">MOV92_10160</name>
</gene>
<proteinExistence type="predicted"/>
<keyword evidence="1 2" id="KW-0732">Signal</keyword>
<evidence type="ECO:0000313" key="4">
    <source>
        <dbReference type="Proteomes" id="UP000829194"/>
    </source>
</evidence>
<dbReference type="PANTHER" id="PTHR15462:SF8">
    <property type="entry name" value="SERINE PROTEASE"/>
    <property type="match status" value="1"/>
</dbReference>
<evidence type="ECO:0000256" key="2">
    <source>
        <dbReference type="SAM" id="SignalP"/>
    </source>
</evidence>
<evidence type="ECO:0000256" key="1">
    <source>
        <dbReference type="ARBA" id="ARBA00022729"/>
    </source>
</evidence>
<name>A0ABY3XIX0_9GAMM</name>
<accession>A0ABY3XIX0</accession>
<dbReference type="InterPro" id="IPR050966">
    <property type="entry name" value="Glutamyl_endopeptidase"/>
</dbReference>
<dbReference type="RefSeq" id="WP_057942703.1">
    <property type="nucleotide sequence ID" value="NZ_CP011131.1"/>
</dbReference>
<protein>
    <submittedName>
        <fullName evidence="3">Uncharacterized protein</fullName>
    </submittedName>
</protein>
<dbReference type="InterPro" id="IPR009003">
    <property type="entry name" value="Peptidase_S1_PA"/>
</dbReference>
<dbReference type="EMBL" id="CP093547">
    <property type="protein sequence ID" value="UNP31580.1"/>
    <property type="molecule type" value="Genomic_DNA"/>
</dbReference>
<dbReference type="InterPro" id="IPR043504">
    <property type="entry name" value="Peptidase_S1_PA_chymotrypsin"/>
</dbReference>
<feature type="signal peptide" evidence="2">
    <location>
        <begin position="1"/>
        <end position="30"/>
    </location>
</feature>
<reference evidence="3 4" key="1">
    <citation type="submission" date="2022-03" db="EMBL/GenBank/DDBJ databases">
        <title>Complete genome sequence of Lysobacter capsici VKM B-2533 and Lysobacter gummosus 10.1.1, promising sources of lytic agents.</title>
        <authorList>
            <person name="Tarlachkov S.V."/>
            <person name="Kudryakova I.V."/>
            <person name="Afoshin A.S."/>
            <person name="Leontyevskaya E.A."/>
            <person name="Leontyevskaya N.V."/>
        </authorList>
    </citation>
    <scope>NUCLEOTIDE SEQUENCE [LARGE SCALE GENOMIC DNA]</scope>
    <source>
        <strain evidence="3 4">10.1.1</strain>
    </source>
</reference>
<keyword evidence="4" id="KW-1185">Reference proteome</keyword>
<dbReference type="SUPFAM" id="SSF50494">
    <property type="entry name" value="Trypsin-like serine proteases"/>
    <property type="match status" value="1"/>
</dbReference>
<feature type="chain" id="PRO_5047114874" evidence="2">
    <location>
        <begin position="31"/>
        <end position="386"/>
    </location>
</feature>
<evidence type="ECO:0000313" key="3">
    <source>
        <dbReference type="EMBL" id="UNP31580.1"/>
    </source>
</evidence>
<organism evidence="3 4">
    <name type="scientific">Lysobacter gummosus</name>
    <dbReference type="NCBI Taxonomy" id="262324"/>
    <lineage>
        <taxon>Bacteria</taxon>
        <taxon>Pseudomonadati</taxon>
        <taxon>Pseudomonadota</taxon>
        <taxon>Gammaproteobacteria</taxon>
        <taxon>Lysobacterales</taxon>
        <taxon>Lysobacteraceae</taxon>
        <taxon>Lysobacter</taxon>
    </lineage>
</organism>
<dbReference type="PANTHER" id="PTHR15462">
    <property type="entry name" value="SERINE PROTEASE"/>
    <property type="match status" value="1"/>
</dbReference>